<keyword evidence="5" id="KW-1185">Reference proteome</keyword>
<dbReference type="PANTHER" id="PTHR47785:SF6">
    <property type="entry name" value="ZN(II)2CYS6 TRANSCRIPTION FACTOR (EUROFUNG)"/>
    <property type="match status" value="1"/>
</dbReference>
<reference evidence="4 5" key="1">
    <citation type="journal article" date="2023" name="PLoS ONE">
        <title>Cytospora paraplurivora sp. nov. isolated from orchards with fruit tree decline syndrome in Ontario, Canada.</title>
        <authorList>
            <person name="Ilyukhin E."/>
            <person name="Nguyen H.D.T."/>
            <person name="Castle A.J."/>
            <person name="Ellouze W."/>
        </authorList>
    </citation>
    <scope>NUCLEOTIDE SEQUENCE [LARGE SCALE GENOMIC DNA]</scope>
    <source>
        <strain evidence="4 5">FDS-564</strain>
    </source>
</reference>
<sequence>MDGDSITTKPGSQGSSPQTTGPALSRAQRGAIAAQACDTCRSRKQKCDEQRPRCSTCQKFKLECRYREPQPTKKDKTLVEILERIKTLEDKIDNLASQGIASPISSSLLGGPLVQTPAPIAGGSSGSGSSGAFHPTSLADASRIPGNTAMYKYASSVRALLAWPVVQELLKAGSSSTPGFDPATKAEQDGISTLLGAPQSTPLAHPGSTFGRHPSLDPPALGSSAAVPPVLHSLGWETMQTLSKAYFDTFNLLHPIVDRHAFVSTTLPAIMTNGLVLDDSVQSTLAYLIFALGEVAVDAYNDQSQGLSGGGTTKKAQHPGLALFNEARRRMGFNLTECNLENVQILALAGSYSPEVGMPVTGLDKYEALVRVPDFGGILSQEDYVINEASHYQEHFASQIVLRRLSADFHSVLGSATSTPSSPTSTSISSGPTMPGAIKPLAMQLEQWRETLLPPHLRWQENDHASLPNPDQNIFNASVYQATPSMASGPHSMSTAAGLPMFTTDLDTQPITYPYASDIQIALLRTRYYITKHMIYRPFLYKALHHADQMTQDDAEGVAICLRACLKWPLTMSPAYARKRLVPCIFFWTQNLLGVLLVLHLSEQVPILQRIRTSGICGDGFEAEASETVRLAIEWIKDLKDCDSAADWAWGVVKMIYKPEEY</sequence>
<dbReference type="InterPro" id="IPR053181">
    <property type="entry name" value="EcdB-like_regulator"/>
</dbReference>
<accession>A0AAN9U683</accession>
<dbReference type="SUPFAM" id="SSF57701">
    <property type="entry name" value="Zn2/Cys6 DNA-binding domain"/>
    <property type="match status" value="1"/>
</dbReference>
<dbReference type="GO" id="GO:0000981">
    <property type="term" value="F:DNA-binding transcription factor activity, RNA polymerase II-specific"/>
    <property type="evidence" value="ECO:0007669"/>
    <property type="project" value="InterPro"/>
</dbReference>
<dbReference type="AlphaFoldDB" id="A0AAN9U683"/>
<feature type="region of interest" description="Disordered" evidence="2">
    <location>
        <begin position="414"/>
        <end position="433"/>
    </location>
</feature>
<name>A0AAN9U683_9PEZI</name>
<dbReference type="Pfam" id="PF00172">
    <property type="entry name" value="Zn_clus"/>
    <property type="match status" value="1"/>
</dbReference>
<dbReference type="Proteomes" id="UP001320245">
    <property type="component" value="Unassembled WGS sequence"/>
</dbReference>
<dbReference type="PANTHER" id="PTHR47785">
    <property type="entry name" value="ZN(II)2CYS6 TRANSCRIPTION FACTOR (EUROFUNG)-RELATED-RELATED"/>
    <property type="match status" value="1"/>
</dbReference>
<dbReference type="PROSITE" id="PS50048">
    <property type="entry name" value="ZN2_CY6_FUNGAL_2"/>
    <property type="match status" value="1"/>
</dbReference>
<dbReference type="InterPro" id="IPR036864">
    <property type="entry name" value="Zn2-C6_fun-type_DNA-bd_sf"/>
</dbReference>
<evidence type="ECO:0000313" key="5">
    <source>
        <dbReference type="Proteomes" id="UP001320245"/>
    </source>
</evidence>
<evidence type="ECO:0000256" key="1">
    <source>
        <dbReference type="ARBA" id="ARBA00023242"/>
    </source>
</evidence>
<evidence type="ECO:0000256" key="2">
    <source>
        <dbReference type="SAM" id="MobiDB-lite"/>
    </source>
</evidence>
<proteinExistence type="predicted"/>
<dbReference type="EMBL" id="JAJSPL020000059">
    <property type="protein sequence ID" value="KAK7731030.1"/>
    <property type="molecule type" value="Genomic_DNA"/>
</dbReference>
<comment type="caution">
    <text evidence="4">The sequence shown here is derived from an EMBL/GenBank/DDBJ whole genome shotgun (WGS) entry which is preliminary data.</text>
</comment>
<organism evidence="4 5">
    <name type="scientific">Cytospora paraplurivora</name>
    <dbReference type="NCBI Taxonomy" id="2898453"/>
    <lineage>
        <taxon>Eukaryota</taxon>
        <taxon>Fungi</taxon>
        <taxon>Dikarya</taxon>
        <taxon>Ascomycota</taxon>
        <taxon>Pezizomycotina</taxon>
        <taxon>Sordariomycetes</taxon>
        <taxon>Sordariomycetidae</taxon>
        <taxon>Diaporthales</taxon>
        <taxon>Cytosporaceae</taxon>
        <taxon>Cytospora</taxon>
    </lineage>
</organism>
<feature type="region of interest" description="Disordered" evidence="2">
    <location>
        <begin position="202"/>
        <end position="221"/>
    </location>
</feature>
<evidence type="ECO:0000313" key="4">
    <source>
        <dbReference type="EMBL" id="KAK7731030.1"/>
    </source>
</evidence>
<gene>
    <name evidence="4" type="ORF">SLS53_008901</name>
</gene>
<keyword evidence="1" id="KW-0539">Nucleus</keyword>
<dbReference type="InterPro" id="IPR001138">
    <property type="entry name" value="Zn2Cys6_DnaBD"/>
</dbReference>
<dbReference type="SMART" id="SM00066">
    <property type="entry name" value="GAL4"/>
    <property type="match status" value="1"/>
</dbReference>
<dbReference type="Gene3D" id="4.10.240.10">
    <property type="entry name" value="Zn(2)-C6 fungal-type DNA-binding domain"/>
    <property type="match status" value="1"/>
</dbReference>
<feature type="domain" description="Zn(2)-C6 fungal-type" evidence="3">
    <location>
        <begin position="36"/>
        <end position="66"/>
    </location>
</feature>
<dbReference type="CDD" id="cd00067">
    <property type="entry name" value="GAL4"/>
    <property type="match status" value="1"/>
</dbReference>
<evidence type="ECO:0000259" key="3">
    <source>
        <dbReference type="PROSITE" id="PS50048"/>
    </source>
</evidence>
<dbReference type="CDD" id="cd12148">
    <property type="entry name" value="fungal_TF_MHR"/>
    <property type="match status" value="1"/>
</dbReference>
<dbReference type="GO" id="GO:0008270">
    <property type="term" value="F:zinc ion binding"/>
    <property type="evidence" value="ECO:0007669"/>
    <property type="project" value="InterPro"/>
</dbReference>
<dbReference type="PROSITE" id="PS00463">
    <property type="entry name" value="ZN2_CY6_FUNGAL_1"/>
    <property type="match status" value="1"/>
</dbReference>
<protein>
    <recommendedName>
        <fullName evidence="3">Zn(2)-C6 fungal-type domain-containing protein</fullName>
    </recommendedName>
</protein>
<feature type="compositionally biased region" description="Polar residues" evidence="2">
    <location>
        <begin position="1"/>
        <end position="22"/>
    </location>
</feature>
<feature type="region of interest" description="Disordered" evidence="2">
    <location>
        <begin position="1"/>
        <end position="28"/>
    </location>
</feature>